<dbReference type="EMBL" id="LAZR01047519">
    <property type="protein sequence ID" value="KKK94035.1"/>
    <property type="molecule type" value="Genomic_DNA"/>
</dbReference>
<evidence type="ECO:0000313" key="2">
    <source>
        <dbReference type="EMBL" id="KKK94035.1"/>
    </source>
</evidence>
<proteinExistence type="predicted"/>
<name>A0A0F9A761_9ZZZZ</name>
<dbReference type="PANTHER" id="PTHR44520:SF2">
    <property type="entry name" value="RESPONSE REGULATOR RCP1"/>
    <property type="match status" value="1"/>
</dbReference>
<feature type="domain" description="Response regulatory" evidence="1">
    <location>
        <begin position="6"/>
        <end position="79"/>
    </location>
</feature>
<dbReference type="InterPro" id="IPR011006">
    <property type="entry name" value="CheY-like_superfamily"/>
</dbReference>
<dbReference type="GO" id="GO:0000160">
    <property type="term" value="P:phosphorelay signal transduction system"/>
    <property type="evidence" value="ECO:0007669"/>
    <property type="project" value="InterPro"/>
</dbReference>
<dbReference type="PANTHER" id="PTHR44520">
    <property type="entry name" value="RESPONSE REGULATOR RCP1-RELATED"/>
    <property type="match status" value="1"/>
</dbReference>
<gene>
    <name evidence="2" type="ORF">LCGC14_2686880</name>
</gene>
<dbReference type="Gene3D" id="3.40.50.2300">
    <property type="match status" value="1"/>
</dbReference>
<dbReference type="SUPFAM" id="SSF52172">
    <property type="entry name" value="CheY-like"/>
    <property type="match status" value="1"/>
</dbReference>
<organism evidence="2">
    <name type="scientific">marine sediment metagenome</name>
    <dbReference type="NCBI Taxonomy" id="412755"/>
    <lineage>
        <taxon>unclassified sequences</taxon>
        <taxon>metagenomes</taxon>
        <taxon>ecological metagenomes</taxon>
    </lineage>
</organism>
<reference evidence="2" key="1">
    <citation type="journal article" date="2015" name="Nature">
        <title>Complex archaea that bridge the gap between prokaryotes and eukaryotes.</title>
        <authorList>
            <person name="Spang A."/>
            <person name="Saw J.H."/>
            <person name="Jorgensen S.L."/>
            <person name="Zaremba-Niedzwiedzka K."/>
            <person name="Martijn J."/>
            <person name="Lind A.E."/>
            <person name="van Eijk R."/>
            <person name="Schleper C."/>
            <person name="Guy L."/>
            <person name="Ettema T.J."/>
        </authorList>
    </citation>
    <scope>NUCLEOTIDE SEQUENCE</scope>
</reference>
<accession>A0A0F9A761</accession>
<dbReference type="PROSITE" id="PS50110">
    <property type="entry name" value="RESPONSE_REGULATORY"/>
    <property type="match status" value="1"/>
</dbReference>
<sequence>MRKEVVIIIAEDDIGHFVLTKRYFRSLGLCNEIMRLADGQEVLDFFYTESGSPRMDPGKQYVLMLDIRMPGIDGVEVLE</sequence>
<feature type="non-terminal residue" evidence="2">
    <location>
        <position position="79"/>
    </location>
</feature>
<comment type="caution">
    <text evidence="2">The sequence shown here is derived from an EMBL/GenBank/DDBJ whole genome shotgun (WGS) entry which is preliminary data.</text>
</comment>
<protein>
    <recommendedName>
        <fullName evidence="1">Response regulatory domain-containing protein</fullName>
    </recommendedName>
</protein>
<dbReference type="InterPro" id="IPR052893">
    <property type="entry name" value="TCS_response_regulator"/>
</dbReference>
<dbReference type="InterPro" id="IPR001789">
    <property type="entry name" value="Sig_transdc_resp-reg_receiver"/>
</dbReference>
<evidence type="ECO:0000259" key="1">
    <source>
        <dbReference type="PROSITE" id="PS50110"/>
    </source>
</evidence>
<dbReference type="AlphaFoldDB" id="A0A0F9A761"/>